<sequence>MPAFGSFVPDLSGLSELPSVLEDTRVPQARPIPTPKKTKPPPLPEASPPALSTQVPWSTQLKAADPDWYDEDDAGYSSNSSLLDAGELPDAPDAEAAAPAPEAPAKAQAPKPAPKPAVAKPKVKARAGSPKAKARVNVAKPKVQPKGRAQGISAMDGVTDDIFSSPIHRREAVAHPTDRADPQAVRVLQTGGGMDMVQQDPEVLSEPESQDSVDSISGEIARSWDPSAKDVRYSYARDRAVGFSEFWRPLKWSEAEWERRLQASGNLKRTVARAKLNEPKAKPKAAPVQETADEPEDLIAPEKPKPRSQYPLATEVKPKYIDVPLKGLQGVAAESAVGALRKNAKQIVAPVFEQSLDDELLGALPPTVPPARHGEPLVPLSSVAPAHLRERPAQPASPQTPPESPIDAPRFGYPSWQAPPLYSGPNRTLLRPMMQEVQPPAEEQPVTGEYGDRAGRTWL</sequence>
<dbReference type="EMBL" id="CAMXCT030001657">
    <property type="protein sequence ID" value="CAL4779301.1"/>
    <property type="molecule type" value="Genomic_DNA"/>
</dbReference>
<reference evidence="3" key="2">
    <citation type="submission" date="2024-04" db="EMBL/GenBank/DDBJ databases">
        <authorList>
            <person name="Chen Y."/>
            <person name="Shah S."/>
            <person name="Dougan E. K."/>
            <person name="Thang M."/>
            <person name="Chan C."/>
        </authorList>
    </citation>
    <scope>NUCLEOTIDE SEQUENCE [LARGE SCALE GENOMIC DNA]</scope>
</reference>
<organism evidence="2">
    <name type="scientific">Cladocopium goreaui</name>
    <dbReference type="NCBI Taxonomy" id="2562237"/>
    <lineage>
        <taxon>Eukaryota</taxon>
        <taxon>Sar</taxon>
        <taxon>Alveolata</taxon>
        <taxon>Dinophyceae</taxon>
        <taxon>Suessiales</taxon>
        <taxon>Symbiodiniaceae</taxon>
        <taxon>Cladocopium</taxon>
    </lineage>
</organism>
<feature type="compositionally biased region" description="Basic and acidic residues" evidence="1">
    <location>
        <begin position="450"/>
        <end position="459"/>
    </location>
</feature>
<evidence type="ECO:0000313" key="4">
    <source>
        <dbReference type="EMBL" id="CAL4779301.1"/>
    </source>
</evidence>
<feature type="compositionally biased region" description="Low complexity" evidence="1">
    <location>
        <begin position="89"/>
        <end position="120"/>
    </location>
</feature>
<proteinExistence type="predicted"/>
<dbReference type="EMBL" id="CAMXCT020001657">
    <property type="protein sequence ID" value="CAL1145364.1"/>
    <property type="molecule type" value="Genomic_DNA"/>
</dbReference>
<evidence type="ECO:0000313" key="5">
    <source>
        <dbReference type="Proteomes" id="UP001152797"/>
    </source>
</evidence>
<reference evidence="2" key="1">
    <citation type="submission" date="2022-10" db="EMBL/GenBank/DDBJ databases">
        <authorList>
            <person name="Chen Y."/>
            <person name="Dougan E. K."/>
            <person name="Chan C."/>
            <person name="Rhodes N."/>
            <person name="Thang M."/>
        </authorList>
    </citation>
    <scope>NUCLEOTIDE SEQUENCE</scope>
</reference>
<evidence type="ECO:0000313" key="3">
    <source>
        <dbReference type="EMBL" id="CAL1145364.1"/>
    </source>
</evidence>
<evidence type="ECO:0000256" key="1">
    <source>
        <dbReference type="SAM" id="MobiDB-lite"/>
    </source>
</evidence>
<dbReference type="AlphaFoldDB" id="A0A9P1CHY4"/>
<dbReference type="Proteomes" id="UP001152797">
    <property type="component" value="Unassembled WGS sequence"/>
</dbReference>
<feature type="region of interest" description="Disordered" evidence="1">
    <location>
        <begin position="1"/>
        <end position="157"/>
    </location>
</feature>
<feature type="compositionally biased region" description="Pro residues" evidence="1">
    <location>
        <begin position="30"/>
        <end position="47"/>
    </location>
</feature>
<comment type="caution">
    <text evidence="2">The sequence shown here is derived from an EMBL/GenBank/DDBJ whole genome shotgun (WGS) entry which is preliminary data.</text>
</comment>
<feature type="region of interest" description="Disordered" evidence="1">
    <location>
        <begin position="383"/>
        <end position="459"/>
    </location>
</feature>
<gene>
    <name evidence="2" type="ORF">C1SCF055_LOCUS18848</name>
</gene>
<keyword evidence="5" id="KW-1185">Reference proteome</keyword>
<feature type="region of interest" description="Disordered" evidence="1">
    <location>
        <begin position="201"/>
        <end position="221"/>
    </location>
</feature>
<protein>
    <submittedName>
        <fullName evidence="4">Pyrophosphate--fructose 6-phosphate 1-phosphotransferase subunit beta 2</fullName>
    </submittedName>
</protein>
<accession>A0A9P1CHY4</accession>
<evidence type="ECO:0000313" key="2">
    <source>
        <dbReference type="EMBL" id="CAI3991989.1"/>
    </source>
</evidence>
<dbReference type="OrthoDB" id="10545052at2759"/>
<dbReference type="EMBL" id="CAMXCT010001657">
    <property type="protein sequence ID" value="CAI3991989.1"/>
    <property type="molecule type" value="Genomic_DNA"/>
</dbReference>
<name>A0A9P1CHY4_9DINO</name>
<feature type="region of interest" description="Disordered" evidence="1">
    <location>
        <begin position="272"/>
        <end position="313"/>
    </location>
</feature>